<dbReference type="Gene3D" id="3.20.20.70">
    <property type="entry name" value="Aldolase class I"/>
    <property type="match status" value="1"/>
</dbReference>
<proteinExistence type="predicted"/>
<dbReference type="PANTHER" id="PTHR30304:SF0">
    <property type="entry name" value="D-TAGATOSE-1,6-BISPHOSPHATE ALDOLASE SUBUNIT GATY-RELATED"/>
    <property type="match status" value="1"/>
</dbReference>
<evidence type="ECO:0000256" key="1">
    <source>
        <dbReference type="ARBA" id="ARBA00001947"/>
    </source>
</evidence>
<dbReference type="Pfam" id="PF01116">
    <property type="entry name" value="F_bP_aldolase"/>
    <property type="match status" value="1"/>
</dbReference>
<dbReference type="GO" id="GO:0006096">
    <property type="term" value="P:glycolytic process"/>
    <property type="evidence" value="ECO:0007669"/>
    <property type="project" value="UniProtKB-KW"/>
</dbReference>
<dbReference type="GO" id="GO:0016301">
    <property type="term" value="F:kinase activity"/>
    <property type="evidence" value="ECO:0007669"/>
    <property type="project" value="UniProtKB-KW"/>
</dbReference>
<keyword evidence="5" id="KW-0460">Magnesium</keyword>
<keyword evidence="3" id="KW-0479">Metal-binding</keyword>
<protein>
    <submittedName>
        <fullName evidence="7">Ketose-bisphosphate aldolase</fullName>
    </submittedName>
</protein>
<dbReference type="Proteomes" id="UP000434409">
    <property type="component" value="Unassembled WGS sequence"/>
</dbReference>
<keyword evidence="6" id="KW-0324">Glycolysis</keyword>
<comment type="cofactor">
    <cofactor evidence="1">
        <name>Zn(2+)</name>
        <dbReference type="ChEBI" id="CHEBI:29105"/>
    </cofactor>
</comment>
<dbReference type="GO" id="GO:0016773">
    <property type="term" value="F:phosphotransferase activity, alcohol group as acceptor"/>
    <property type="evidence" value="ECO:0007669"/>
    <property type="project" value="InterPro"/>
</dbReference>
<dbReference type="GO" id="GO:0008270">
    <property type="term" value="F:zinc ion binding"/>
    <property type="evidence" value="ECO:0007669"/>
    <property type="project" value="InterPro"/>
</dbReference>
<sequence length="618" mass="68951">MRKTGESFVYQVTLGGTATRAAIAAWPAGGSSILQTSCNNHYVRDLMPGQVQICSDMKEEQKIYPHVVLQCEAGVRIQEGEICFITPRENRILISRDATSLKMDIRPDGFGKELKHVKIFLLGSFSQILEEDFLEEALERTNQLLKKLPEDAVVIMEDGCYVKKKFRQRVHQALAHRIDVLSMNEDELAEFVGEKVDVLNRQQVAEAVETAYKEVQVKTMVVHSSAWALAVGTQAKNLQEALECGVALAGTRFRKGDGITKAEFEKTRQMQEKVESQKFLEEIKGLIEEDIEGVACKELSCVETPTVVGLGDAFAEGCFMDSGRNGKTKEVTKMYETTKNLMHMAKKQHTAVIAFICMDYTMARAVAYGAEAAGKPAIIMLYPDHVKTFHTAGFAGYAKMAKELAEEVSVPVGFHCDHDFSKEGVLRTAEAGFDSVMMDASEYDLEENIRRTGEVVEQLHEKGVSVEGEIGHVGLACEGQETQKDLYTKPEAARKFCEETKVDALAISIGNAHGAYKETPQLDMERLEAIAEATDTPLVLHGGSGIPDEQLQEAFEKGICKFNLGTDYLARYYEAVEDFIKESKEKKDPVKVIEMPEFVIKRLTPYVEERLRTLCKFE</sequence>
<dbReference type="SUPFAM" id="SSF53613">
    <property type="entry name" value="Ribokinase-like"/>
    <property type="match status" value="1"/>
</dbReference>
<dbReference type="NCBIfam" id="TIGR00167">
    <property type="entry name" value="cbbA"/>
    <property type="match status" value="1"/>
</dbReference>
<accession>A0A6N7V3Z9</accession>
<gene>
    <name evidence="7" type="ORF">FYJ34_11785</name>
</gene>
<keyword evidence="4" id="KW-0418">Kinase</keyword>
<dbReference type="AlphaFoldDB" id="A0A6N7V3Z9"/>
<dbReference type="CDD" id="cd00947">
    <property type="entry name" value="TBP_aldolase_IIB"/>
    <property type="match status" value="1"/>
</dbReference>
<dbReference type="PANTHER" id="PTHR30304">
    <property type="entry name" value="D-TAGATOSE-1,6-BISPHOSPHATE ALDOLASE"/>
    <property type="match status" value="1"/>
</dbReference>
<comment type="caution">
    <text evidence="7">The sequence shown here is derived from an EMBL/GenBank/DDBJ whole genome shotgun (WGS) entry which is preliminary data.</text>
</comment>
<reference evidence="7 8" key="1">
    <citation type="submission" date="2019-08" db="EMBL/GenBank/DDBJ databases">
        <title>In-depth cultivation of the pig gut microbiome towards novel bacterial diversity and tailored functional studies.</title>
        <authorList>
            <person name="Wylensek D."/>
            <person name="Hitch T.C.A."/>
            <person name="Clavel T."/>
        </authorList>
    </citation>
    <scope>NUCLEOTIDE SEQUENCE [LARGE SCALE GENOMIC DNA]</scope>
    <source>
        <strain evidence="7 8">68-1-5</strain>
    </source>
</reference>
<evidence type="ECO:0000256" key="5">
    <source>
        <dbReference type="ARBA" id="ARBA00022842"/>
    </source>
</evidence>
<dbReference type="InterPro" id="IPR013785">
    <property type="entry name" value="Aldolase_TIM"/>
</dbReference>
<dbReference type="InterPro" id="IPR050246">
    <property type="entry name" value="Class_II_FBP_aldolase"/>
</dbReference>
<dbReference type="GO" id="GO:0016832">
    <property type="term" value="F:aldehyde-lyase activity"/>
    <property type="evidence" value="ECO:0007669"/>
    <property type="project" value="InterPro"/>
</dbReference>
<keyword evidence="2" id="KW-0808">Transferase</keyword>
<keyword evidence="8" id="KW-1185">Reference proteome</keyword>
<evidence type="ECO:0000313" key="7">
    <source>
        <dbReference type="EMBL" id="MSR94877.1"/>
    </source>
</evidence>
<dbReference type="Gene3D" id="3.40.1190.20">
    <property type="match status" value="1"/>
</dbReference>
<dbReference type="EMBL" id="VULY01000031">
    <property type="protein sequence ID" value="MSR94877.1"/>
    <property type="molecule type" value="Genomic_DNA"/>
</dbReference>
<evidence type="ECO:0000313" key="8">
    <source>
        <dbReference type="Proteomes" id="UP000434409"/>
    </source>
</evidence>
<evidence type="ECO:0000256" key="3">
    <source>
        <dbReference type="ARBA" id="ARBA00022723"/>
    </source>
</evidence>
<dbReference type="InterPro" id="IPR000771">
    <property type="entry name" value="FBA_II"/>
</dbReference>
<evidence type="ECO:0000256" key="4">
    <source>
        <dbReference type="ARBA" id="ARBA00022777"/>
    </source>
</evidence>
<dbReference type="PROSITE" id="PS51255">
    <property type="entry name" value="ADPK"/>
    <property type="match status" value="1"/>
</dbReference>
<organism evidence="7 8">
    <name type="scientific">Suipraeoptans intestinalis</name>
    <dbReference type="NCBI Taxonomy" id="2606628"/>
    <lineage>
        <taxon>Bacteria</taxon>
        <taxon>Bacillati</taxon>
        <taxon>Bacillota</taxon>
        <taxon>Clostridia</taxon>
        <taxon>Lachnospirales</taxon>
        <taxon>Lachnospiraceae</taxon>
        <taxon>Suipraeoptans</taxon>
    </lineage>
</organism>
<dbReference type="InterPro" id="IPR029056">
    <property type="entry name" value="Ribokinase-like"/>
</dbReference>
<evidence type="ECO:0000256" key="6">
    <source>
        <dbReference type="ARBA" id="ARBA00023152"/>
    </source>
</evidence>
<name>A0A6N7V3Z9_9FIRM</name>
<evidence type="ECO:0000256" key="2">
    <source>
        <dbReference type="ARBA" id="ARBA00022679"/>
    </source>
</evidence>
<dbReference type="InterPro" id="IPR007666">
    <property type="entry name" value="ADP_PFK/GK"/>
</dbReference>
<dbReference type="RefSeq" id="WP_154478944.1">
    <property type="nucleotide sequence ID" value="NZ_VULY01000031.1"/>
</dbReference>
<dbReference type="Pfam" id="PF04587">
    <property type="entry name" value="ADP_PFK_GK"/>
    <property type="match status" value="1"/>
</dbReference>
<dbReference type="SUPFAM" id="SSF51569">
    <property type="entry name" value="Aldolase"/>
    <property type="match status" value="1"/>
</dbReference>